<gene>
    <name evidence="7" type="primary">gprE</name>
    <name evidence="3" type="synonym">grpE</name>
    <name evidence="7" type="ORF">GCM10009681_09370</name>
</gene>
<comment type="function">
    <text evidence="3 4">Participates actively in the response to hyperosmotic and heat shock by preventing the aggregation of stress-denatured proteins, in association with DnaK and GrpE. It is the nucleotide exchange factor for DnaK and may function as a thermosensor. Unfolded proteins bind initially to DnaJ; upon interaction with the DnaJ-bound protein, DnaK hydrolyzes its bound ATP, resulting in the formation of a stable complex. GrpE releases ADP from DnaK; ATP binding to DnaK triggers the release of the substrate protein, thus completing the reaction cycle. Several rounds of ATP-dependent interactions between DnaJ, DnaK and GrpE are required for fully efficient folding.</text>
</comment>
<evidence type="ECO:0000313" key="8">
    <source>
        <dbReference type="Proteomes" id="UP001500655"/>
    </source>
</evidence>
<dbReference type="Pfam" id="PF01025">
    <property type="entry name" value="GrpE"/>
    <property type="match status" value="1"/>
</dbReference>
<dbReference type="InterPro" id="IPR009012">
    <property type="entry name" value="GrpE_head"/>
</dbReference>
<keyword evidence="8" id="KW-1185">Reference proteome</keyword>
<reference evidence="7 8" key="1">
    <citation type="journal article" date="2019" name="Int. J. Syst. Evol. Microbiol.">
        <title>The Global Catalogue of Microorganisms (GCM) 10K type strain sequencing project: providing services to taxonomists for standard genome sequencing and annotation.</title>
        <authorList>
            <consortium name="The Broad Institute Genomics Platform"/>
            <consortium name="The Broad Institute Genome Sequencing Center for Infectious Disease"/>
            <person name="Wu L."/>
            <person name="Ma J."/>
        </authorList>
    </citation>
    <scope>NUCLEOTIDE SEQUENCE [LARGE SCALE GENOMIC DNA]</scope>
    <source>
        <strain evidence="7 8">JCM 13249</strain>
    </source>
</reference>
<dbReference type="RefSeq" id="WP_344077178.1">
    <property type="nucleotide sequence ID" value="NZ_BAAALS010000003.1"/>
</dbReference>
<dbReference type="InterPro" id="IPR013805">
    <property type="entry name" value="GrpE_CC"/>
</dbReference>
<evidence type="ECO:0000313" key="7">
    <source>
        <dbReference type="EMBL" id="GAA1740662.1"/>
    </source>
</evidence>
<comment type="similarity">
    <text evidence="1 3 5">Belongs to the GrpE family.</text>
</comment>
<dbReference type="PANTHER" id="PTHR21237:SF23">
    <property type="entry name" value="GRPE PROTEIN HOMOLOG, MITOCHONDRIAL"/>
    <property type="match status" value="1"/>
</dbReference>
<evidence type="ECO:0000256" key="5">
    <source>
        <dbReference type="RuleBase" id="RU004478"/>
    </source>
</evidence>
<evidence type="ECO:0000256" key="6">
    <source>
        <dbReference type="SAM" id="Coils"/>
    </source>
</evidence>
<evidence type="ECO:0000256" key="1">
    <source>
        <dbReference type="ARBA" id="ARBA00009054"/>
    </source>
</evidence>
<dbReference type="HAMAP" id="MF_01151">
    <property type="entry name" value="GrpE"/>
    <property type="match status" value="1"/>
</dbReference>
<keyword evidence="6" id="KW-0175">Coiled coil</keyword>
<accession>A0ABN2JVS9</accession>
<proteinExistence type="inferred from homology"/>
<feature type="coiled-coil region" evidence="6">
    <location>
        <begin position="17"/>
        <end position="44"/>
    </location>
</feature>
<comment type="subcellular location">
    <subcellularLocation>
        <location evidence="3">Cytoplasm</location>
    </subcellularLocation>
</comment>
<name>A0ABN2JVS9_9ACTN</name>
<dbReference type="Gene3D" id="3.90.20.20">
    <property type="match status" value="1"/>
</dbReference>
<dbReference type="PANTHER" id="PTHR21237">
    <property type="entry name" value="GRPE PROTEIN"/>
    <property type="match status" value="1"/>
</dbReference>
<dbReference type="CDD" id="cd00446">
    <property type="entry name" value="GrpE"/>
    <property type="match status" value="1"/>
</dbReference>
<dbReference type="EMBL" id="BAAALS010000003">
    <property type="protein sequence ID" value="GAA1740662.1"/>
    <property type="molecule type" value="Genomic_DNA"/>
</dbReference>
<dbReference type="Proteomes" id="UP001500655">
    <property type="component" value="Unassembled WGS sequence"/>
</dbReference>
<evidence type="ECO:0000256" key="3">
    <source>
        <dbReference type="HAMAP-Rule" id="MF_01151"/>
    </source>
</evidence>
<evidence type="ECO:0000256" key="2">
    <source>
        <dbReference type="ARBA" id="ARBA00023186"/>
    </source>
</evidence>
<comment type="caution">
    <text evidence="7">The sequence shown here is derived from an EMBL/GenBank/DDBJ whole genome shotgun (WGS) entry which is preliminary data.</text>
</comment>
<keyword evidence="2 3" id="KW-0143">Chaperone</keyword>
<sequence length="162" mass="17435">MTDEQATGPPAEESAEIGELQARVAELEDQWRRALADFDNLRKRVARESATQRDAERARVAGLWLPVVDNLDLALEHAADDPSAIVEGVRAVRKQALDVLAKLGFPQRSDVGEPFDPTLHEAVAVVSVPDTAAGTIVQVVRPGYGDGEHLLRPTAVVVAKGD</sequence>
<protein>
    <recommendedName>
        <fullName evidence="3 4">Protein GrpE</fullName>
    </recommendedName>
    <alternativeName>
        <fullName evidence="3">HSP-70 cofactor</fullName>
    </alternativeName>
</protein>
<evidence type="ECO:0000256" key="4">
    <source>
        <dbReference type="RuleBase" id="RU000639"/>
    </source>
</evidence>
<dbReference type="PRINTS" id="PR00773">
    <property type="entry name" value="GRPEPROTEIN"/>
</dbReference>
<keyword evidence="3 4" id="KW-0346">Stress response</keyword>
<dbReference type="InterPro" id="IPR000740">
    <property type="entry name" value="GrpE"/>
</dbReference>
<dbReference type="SUPFAM" id="SSF51064">
    <property type="entry name" value="Head domain of nucleotide exchange factor GrpE"/>
    <property type="match status" value="1"/>
</dbReference>
<dbReference type="Gene3D" id="2.30.22.10">
    <property type="entry name" value="Head domain of nucleotide exchange factor GrpE"/>
    <property type="match status" value="1"/>
</dbReference>
<organism evidence="7 8">
    <name type="scientific">Luedemannella helvata</name>
    <dbReference type="NCBI Taxonomy" id="349315"/>
    <lineage>
        <taxon>Bacteria</taxon>
        <taxon>Bacillati</taxon>
        <taxon>Actinomycetota</taxon>
        <taxon>Actinomycetes</taxon>
        <taxon>Micromonosporales</taxon>
        <taxon>Micromonosporaceae</taxon>
        <taxon>Luedemannella</taxon>
    </lineage>
</organism>
<dbReference type="PROSITE" id="PS01071">
    <property type="entry name" value="GRPE"/>
    <property type="match status" value="1"/>
</dbReference>
<keyword evidence="3" id="KW-0963">Cytoplasm</keyword>
<dbReference type="SUPFAM" id="SSF58014">
    <property type="entry name" value="Coiled-coil domain of nucleotide exchange factor GrpE"/>
    <property type="match status" value="1"/>
</dbReference>
<comment type="subunit">
    <text evidence="3">Homodimer.</text>
</comment>